<sequence>MKFVIIKNWRKYHLPHVMCGYADPTDLACFGSITVTFGDGSWVGVDSLDDLIVTDINPDDIPE</sequence>
<evidence type="ECO:0000313" key="1">
    <source>
        <dbReference type="EMBL" id="AXK39641.1"/>
    </source>
</evidence>
<name>A0A345Y6T9_9NEIS</name>
<dbReference type="AlphaFoldDB" id="A0A345Y6T9"/>
<dbReference type="EMBL" id="CP031337">
    <property type="protein sequence ID" value="AXK39641.1"/>
    <property type="molecule type" value="Genomic_DNA"/>
</dbReference>
<dbReference type="KEGG" id="ccah:DWG20_09395"/>
<dbReference type="RefSeq" id="WP_115433573.1">
    <property type="nucleotide sequence ID" value="NZ_CP031337.1"/>
</dbReference>
<gene>
    <name evidence="1" type="ORF">DWG20_09395</name>
</gene>
<reference evidence="1 2" key="1">
    <citation type="submission" date="2018-07" db="EMBL/GenBank/DDBJ databases">
        <title>Crenobacter cavernae sp. nov., isolated from a karst cave.</title>
        <authorList>
            <person name="Zhu H."/>
        </authorList>
    </citation>
    <scope>NUCLEOTIDE SEQUENCE [LARGE SCALE GENOMIC DNA]</scope>
    <source>
        <strain evidence="1 2">K1W11S-77</strain>
    </source>
</reference>
<protein>
    <submittedName>
        <fullName evidence="1">Uncharacterized protein</fullName>
    </submittedName>
</protein>
<accession>A0A345Y6T9</accession>
<dbReference type="Proteomes" id="UP000254537">
    <property type="component" value="Chromosome"/>
</dbReference>
<proteinExistence type="predicted"/>
<organism evidence="1 2">
    <name type="scientific">Crenobacter cavernae</name>
    <dbReference type="NCBI Taxonomy" id="2290923"/>
    <lineage>
        <taxon>Bacteria</taxon>
        <taxon>Pseudomonadati</taxon>
        <taxon>Pseudomonadota</taxon>
        <taxon>Betaproteobacteria</taxon>
        <taxon>Neisseriales</taxon>
        <taxon>Neisseriaceae</taxon>
        <taxon>Crenobacter</taxon>
    </lineage>
</organism>
<evidence type="ECO:0000313" key="2">
    <source>
        <dbReference type="Proteomes" id="UP000254537"/>
    </source>
</evidence>